<protein>
    <recommendedName>
        <fullName evidence="4">Lipoprotein</fullName>
    </recommendedName>
</protein>
<dbReference type="EMBL" id="JBHTJR010000015">
    <property type="protein sequence ID" value="MFD0992007.1"/>
    <property type="molecule type" value="Genomic_DNA"/>
</dbReference>
<feature type="region of interest" description="Disordered" evidence="1">
    <location>
        <begin position="23"/>
        <end position="48"/>
    </location>
</feature>
<evidence type="ECO:0000313" key="2">
    <source>
        <dbReference type="EMBL" id="MFD0992007.1"/>
    </source>
</evidence>
<evidence type="ECO:0000256" key="1">
    <source>
        <dbReference type="SAM" id="MobiDB-lite"/>
    </source>
</evidence>
<sequence length="187" mass="21653">MKKILLTLIILISLTACESKKSNSTEKNVAESETIASDSETELTELEKEEKLRTEINGQYLAELSKCSQNVNAVTDFNGKTEFWRICDTDNGKRIIQIDSHEETVLYEEVYYEQNGELIYAEESIKYMPINHFTLQPWTCQFYAENGKLVSLMSLGHGKTEDDEWNPEIIFEMHKNRIAELNKIENE</sequence>
<dbReference type="Proteomes" id="UP001597062">
    <property type="component" value="Unassembled WGS sequence"/>
</dbReference>
<name>A0ABW3JNE1_9FLAO</name>
<comment type="caution">
    <text evidence="2">The sequence shown here is derived from an EMBL/GenBank/DDBJ whole genome shotgun (WGS) entry which is preliminary data.</text>
</comment>
<reference evidence="3" key="1">
    <citation type="journal article" date="2019" name="Int. J. Syst. Evol. Microbiol.">
        <title>The Global Catalogue of Microorganisms (GCM) 10K type strain sequencing project: providing services to taxonomists for standard genome sequencing and annotation.</title>
        <authorList>
            <consortium name="The Broad Institute Genomics Platform"/>
            <consortium name="The Broad Institute Genome Sequencing Center for Infectious Disease"/>
            <person name="Wu L."/>
            <person name="Ma J."/>
        </authorList>
    </citation>
    <scope>NUCLEOTIDE SEQUENCE [LARGE SCALE GENOMIC DNA]</scope>
    <source>
        <strain evidence="3">CCUG 60527</strain>
    </source>
</reference>
<keyword evidence="3" id="KW-1185">Reference proteome</keyword>
<gene>
    <name evidence="2" type="ORF">ACFQ1U_02205</name>
</gene>
<dbReference type="PROSITE" id="PS51257">
    <property type="entry name" value="PROKAR_LIPOPROTEIN"/>
    <property type="match status" value="1"/>
</dbReference>
<organism evidence="2 3">
    <name type="scientific">Tenacibaculum geojense</name>
    <dbReference type="NCBI Taxonomy" id="915352"/>
    <lineage>
        <taxon>Bacteria</taxon>
        <taxon>Pseudomonadati</taxon>
        <taxon>Bacteroidota</taxon>
        <taxon>Flavobacteriia</taxon>
        <taxon>Flavobacteriales</taxon>
        <taxon>Flavobacteriaceae</taxon>
        <taxon>Tenacibaculum</taxon>
    </lineage>
</organism>
<accession>A0ABW3JNE1</accession>
<evidence type="ECO:0000313" key="3">
    <source>
        <dbReference type="Proteomes" id="UP001597062"/>
    </source>
</evidence>
<dbReference type="RefSeq" id="WP_386104863.1">
    <property type="nucleotide sequence ID" value="NZ_JBHTJR010000015.1"/>
</dbReference>
<proteinExistence type="predicted"/>
<evidence type="ECO:0008006" key="4">
    <source>
        <dbReference type="Google" id="ProtNLM"/>
    </source>
</evidence>